<feature type="signal peptide" evidence="2">
    <location>
        <begin position="1"/>
        <end position="26"/>
    </location>
</feature>
<protein>
    <submittedName>
        <fullName evidence="3">Uncharacterized protein</fullName>
    </submittedName>
</protein>
<feature type="compositionally biased region" description="Gly residues" evidence="1">
    <location>
        <begin position="225"/>
        <end position="234"/>
    </location>
</feature>
<name>A0A8S1DIM8_9INSE</name>
<evidence type="ECO:0000313" key="4">
    <source>
        <dbReference type="Proteomes" id="UP000494165"/>
    </source>
</evidence>
<keyword evidence="4" id="KW-1185">Reference proteome</keyword>
<proteinExistence type="predicted"/>
<feature type="chain" id="PRO_5035891409" evidence="2">
    <location>
        <begin position="27"/>
        <end position="275"/>
    </location>
</feature>
<evidence type="ECO:0000256" key="2">
    <source>
        <dbReference type="SAM" id="SignalP"/>
    </source>
</evidence>
<dbReference type="Proteomes" id="UP000494165">
    <property type="component" value="Unassembled WGS sequence"/>
</dbReference>
<keyword evidence="2" id="KW-0732">Signal</keyword>
<evidence type="ECO:0000256" key="1">
    <source>
        <dbReference type="SAM" id="MobiDB-lite"/>
    </source>
</evidence>
<evidence type="ECO:0000313" key="3">
    <source>
        <dbReference type="EMBL" id="CAB3383533.1"/>
    </source>
</evidence>
<dbReference type="EMBL" id="CADEPI010000313">
    <property type="protein sequence ID" value="CAB3383533.1"/>
    <property type="molecule type" value="Genomic_DNA"/>
</dbReference>
<reference evidence="3 4" key="1">
    <citation type="submission" date="2020-04" db="EMBL/GenBank/DDBJ databases">
        <authorList>
            <person name="Alioto T."/>
            <person name="Alioto T."/>
            <person name="Gomez Garrido J."/>
        </authorList>
    </citation>
    <scope>NUCLEOTIDE SEQUENCE [LARGE SCALE GENOMIC DNA]</scope>
</reference>
<comment type="caution">
    <text evidence="3">The sequence shown here is derived from an EMBL/GenBank/DDBJ whole genome shotgun (WGS) entry which is preliminary data.</text>
</comment>
<gene>
    <name evidence="3" type="ORF">CLODIP_2_CD02715</name>
</gene>
<feature type="region of interest" description="Disordered" evidence="1">
    <location>
        <begin position="211"/>
        <end position="236"/>
    </location>
</feature>
<accession>A0A8S1DIM8</accession>
<organism evidence="3 4">
    <name type="scientific">Cloeon dipterum</name>
    <dbReference type="NCBI Taxonomy" id="197152"/>
    <lineage>
        <taxon>Eukaryota</taxon>
        <taxon>Metazoa</taxon>
        <taxon>Ecdysozoa</taxon>
        <taxon>Arthropoda</taxon>
        <taxon>Hexapoda</taxon>
        <taxon>Insecta</taxon>
        <taxon>Pterygota</taxon>
        <taxon>Palaeoptera</taxon>
        <taxon>Ephemeroptera</taxon>
        <taxon>Pisciforma</taxon>
        <taxon>Baetidae</taxon>
        <taxon>Cloeon</taxon>
    </lineage>
</organism>
<dbReference type="AlphaFoldDB" id="A0A8S1DIM8"/>
<sequence>MSPNAPARHAVWIWVFVVCVLGVGQSAHVQCGWWQHCAQQAGHPRRLDAIEGSRVAAVGSSAELNGRPQLDGPSVRPTPAAPRFWTVCRSLLMGARRPGHAPCCSGDVARGTNVFPLCPHCAPQAPDCSHSDSFTDQTFAFQGRAAREAERRVVAAATEQQLRSRDVCNSLSKNLPVSIQVPENTRHNGDFNYRTPDQQEELTRLKVAPNRTAPGSAHMTTYTRGPGGGSGGPPRYGEDVANSLAAFGDEKAIKNVKVVSCRNNNKPPSERQCFT</sequence>